<gene>
    <name evidence="1" type="ORF">ADL29_08005</name>
</gene>
<dbReference type="PATRIC" id="fig|66876.3.peg.1753"/>
<proteinExistence type="predicted"/>
<dbReference type="Proteomes" id="UP000037982">
    <property type="component" value="Unassembled WGS sequence"/>
</dbReference>
<organism evidence="1 2">
    <name type="scientific">Streptomyces chattanoogensis</name>
    <dbReference type="NCBI Taxonomy" id="66876"/>
    <lineage>
        <taxon>Bacteria</taxon>
        <taxon>Bacillati</taxon>
        <taxon>Actinomycetota</taxon>
        <taxon>Actinomycetes</taxon>
        <taxon>Kitasatosporales</taxon>
        <taxon>Streptomycetaceae</taxon>
        <taxon>Streptomyces</taxon>
    </lineage>
</organism>
<keyword evidence="2" id="KW-1185">Reference proteome</keyword>
<evidence type="ECO:0000313" key="2">
    <source>
        <dbReference type="Proteomes" id="UP000037982"/>
    </source>
</evidence>
<name>A0A0N0H2D3_9ACTN</name>
<protein>
    <submittedName>
        <fullName evidence="1">Uncharacterized protein</fullName>
    </submittedName>
</protein>
<accession>A0A0N0H2D3</accession>
<reference evidence="2" key="1">
    <citation type="submission" date="2015-07" db="EMBL/GenBank/DDBJ databases">
        <authorList>
            <person name="Ju K.-S."/>
            <person name="Doroghazi J.R."/>
            <person name="Metcalf W.W."/>
        </authorList>
    </citation>
    <scope>NUCLEOTIDE SEQUENCE [LARGE SCALE GENOMIC DNA]</scope>
    <source>
        <strain evidence="2">NRRL ISP-5002</strain>
    </source>
</reference>
<evidence type="ECO:0000313" key="1">
    <source>
        <dbReference type="EMBL" id="KPC65291.1"/>
    </source>
</evidence>
<dbReference type="RefSeq" id="WP_053923011.1">
    <property type="nucleotide sequence ID" value="NZ_LGKG01000046.1"/>
</dbReference>
<sequence length="222" mass="24570">MHAPGRPEDLERPERLWARALTLAVLERACTHWKEHALDEHGLWCHSTGAGGWWRLTVFDGGRAVFVGQDPDGSHTHVGGRQIDFLAGGPDWLPWDQLREDEAGNLFGFVYWWENDAWHRIPYPDEVDEDGLDGAAPWVGSEEEFLSLAAALGADGLPPERRVARFEATTRFRQRVEDGTADETAVVELLDAACPDGTPPERREAALGIAARAGITGARTRT</sequence>
<comment type="caution">
    <text evidence="1">The sequence shown here is derived from an EMBL/GenBank/DDBJ whole genome shotgun (WGS) entry which is preliminary data.</text>
</comment>
<dbReference type="EMBL" id="LGKG01000046">
    <property type="protein sequence ID" value="KPC65291.1"/>
    <property type="molecule type" value="Genomic_DNA"/>
</dbReference>
<dbReference type="AlphaFoldDB" id="A0A0N0H2D3"/>